<dbReference type="InParanoid" id="A0A3Q7IC53"/>
<dbReference type="SUPFAM" id="SSF47699">
    <property type="entry name" value="Bifunctional inhibitor/lipid-transfer protein/seed storage 2S albumin"/>
    <property type="match status" value="1"/>
</dbReference>
<keyword evidence="7" id="KW-1185">Reference proteome</keyword>
<feature type="chain" id="PRO_5018580526" description="Bifunctional inhibitor/plant lipid transfer protein/seed storage helical domain-containing protein" evidence="4">
    <location>
        <begin position="21"/>
        <end position="111"/>
    </location>
</feature>
<name>A0A3Q7IC53_SOLLC</name>
<dbReference type="CDD" id="cd01960">
    <property type="entry name" value="nsLTP1"/>
    <property type="match status" value="1"/>
</dbReference>
<evidence type="ECO:0000256" key="2">
    <source>
        <dbReference type="ARBA" id="ARBA00022448"/>
    </source>
</evidence>
<dbReference type="InterPro" id="IPR000528">
    <property type="entry name" value="Plant_nsLTP"/>
</dbReference>
<evidence type="ECO:0000256" key="1">
    <source>
        <dbReference type="ARBA" id="ARBA00009748"/>
    </source>
</evidence>
<dbReference type="PANTHER" id="PTHR33076">
    <property type="entry name" value="NON-SPECIFIC LIPID-TRANSFER PROTEIN 2-RELATED"/>
    <property type="match status" value="1"/>
</dbReference>
<feature type="signal peptide" evidence="4">
    <location>
        <begin position="1"/>
        <end position="20"/>
    </location>
</feature>
<dbReference type="Gramene" id="Solyc10g012130.1.1">
    <property type="protein sequence ID" value="Solyc10g012130.1.1.1"/>
    <property type="gene ID" value="Solyc10g012130.1"/>
</dbReference>
<dbReference type="RefSeq" id="XP_004248435.1">
    <property type="nucleotide sequence ID" value="XM_004248387.1"/>
</dbReference>
<organism evidence="6">
    <name type="scientific">Solanum lycopersicum</name>
    <name type="common">Tomato</name>
    <name type="synonym">Lycopersicon esculentum</name>
    <dbReference type="NCBI Taxonomy" id="4081"/>
    <lineage>
        <taxon>Eukaryota</taxon>
        <taxon>Viridiplantae</taxon>
        <taxon>Streptophyta</taxon>
        <taxon>Embryophyta</taxon>
        <taxon>Tracheophyta</taxon>
        <taxon>Spermatophyta</taxon>
        <taxon>Magnoliopsida</taxon>
        <taxon>eudicotyledons</taxon>
        <taxon>Gunneridae</taxon>
        <taxon>Pentapetalae</taxon>
        <taxon>asterids</taxon>
        <taxon>lamiids</taxon>
        <taxon>Solanales</taxon>
        <taxon>Solanaceae</taxon>
        <taxon>Solanoideae</taxon>
        <taxon>Solaneae</taxon>
        <taxon>Solanum</taxon>
        <taxon>Solanum subgen. Lycopersicon</taxon>
    </lineage>
</organism>
<sequence length="111" mass="12215">MAKILLTLFALTLILGQTNGAISCENDIFHLVRPCGAFVLSGDAKPFDECCVGLQSVAKMAAASQSDRKDICECIKYFEAFGFVKYEKAKQLPDLCHFTNFMPIEPNPDCS</sequence>
<dbReference type="AlphaFoldDB" id="A0A3Q7IC53"/>
<evidence type="ECO:0000256" key="3">
    <source>
        <dbReference type="ARBA" id="ARBA00023121"/>
    </source>
</evidence>
<dbReference type="SMR" id="A0A3Q7IC53"/>
<dbReference type="InterPro" id="IPR016140">
    <property type="entry name" value="Bifunc_inhib/LTP/seed_store"/>
</dbReference>
<dbReference type="KEGG" id="sly:101245209"/>
<evidence type="ECO:0000256" key="4">
    <source>
        <dbReference type="SAM" id="SignalP"/>
    </source>
</evidence>
<dbReference type="OrthoDB" id="1876592at2759"/>
<dbReference type="InterPro" id="IPR036312">
    <property type="entry name" value="Bifun_inhib/LTP/seed_sf"/>
</dbReference>
<gene>
    <name evidence="6" type="primary">LOC101245209</name>
</gene>
<dbReference type="Pfam" id="PF00234">
    <property type="entry name" value="Tryp_alpha_amyl"/>
    <property type="match status" value="1"/>
</dbReference>
<dbReference type="GO" id="GO:0008289">
    <property type="term" value="F:lipid binding"/>
    <property type="evidence" value="ECO:0007669"/>
    <property type="project" value="UniProtKB-KW"/>
</dbReference>
<dbReference type="STRING" id="4081.A0A3Q7IC53"/>
<dbReference type="OMA" id="AISCEND"/>
<evidence type="ECO:0000313" key="7">
    <source>
        <dbReference type="Proteomes" id="UP000004994"/>
    </source>
</evidence>
<protein>
    <recommendedName>
        <fullName evidence="5">Bifunctional inhibitor/plant lipid transfer protein/seed storage helical domain-containing protein</fullName>
    </recommendedName>
</protein>
<dbReference type="Gene3D" id="1.10.110.10">
    <property type="entry name" value="Plant lipid-transfer and hydrophobic proteins"/>
    <property type="match status" value="1"/>
</dbReference>
<keyword evidence="4" id="KW-0732">Signal</keyword>
<keyword evidence="2" id="KW-0813">Transport</keyword>
<reference evidence="6" key="2">
    <citation type="submission" date="2019-01" db="UniProtKB">
        <authorList>
            <consortium name="EnsemblPlants"/>
        </authorList>
    </citation>
    <scope>IDENTIFICATION</scope>
    <source>
        <strain evidence="6">cv. Heinz 1706</strain>
    </source>
</reference>
<evidence type="ECO:0000259" key="5">
    <source>
        <dbReference type="Pfam" id="PF00234"/>
    </source>
</evidence>
<dbReference type="Proteomes" id="UP000004994">
    <property type="component" value="Chromosome 10"/>
</dbReference>
<feature type="domain" description="Bifunctional inhibitor/plant lipid transfer protein/seed storage helical" evidence="5">
    <location>
        <begin position="24"/>
        <end position="98"/>
    </location>
</feature>
<keyword evidence="3" id="KW-0446">Lipid-binding</keyword>
<dbReference type="EnsemblPlants" id="Solyc10g012130.1.1">
    <property type="protein sequence ID" value="Solyc10g012130.1.1.1"/>
    <property type="gene ID" value="Solyc10g012130.1"/>
</dbReference>
<dbReference type="GeneID" id="101245209"/>
<accession>A0A3Q7IC53</accession>
<comment type="similarity">
    <text evidence="1">Belongs to the plant LTP family.</text>
</comment>
<dbReference type="PROSITE" id="PS51257">
    <property type="entry name" value="PROKAR_LIPOPROTEIN"/>
    <property type="match status" value="1"/>
</dbReference>
<dbReference type="GO" id="GO:0006869">
    <property type="term" value="P:lipid transport"/>
    <property type="evidence" value="ECO:0007669"/>
    <property type="project" value="InterPro"/>
</dbReference>
<proteinExistence type="inferred from homology"/>
<dbReference type="PaxDb" id="4081-Solyc10g012130.1.1"/>
<evidence type="ECO:0000313" key="6">
    <source>
        <dbReference type="EnsemblPlants" id="Solyc10g012130.1.1.1"/>
    </source>
</evidence>
<reference evidence="6" key="1">
    <citation type="journal article" date="2012" name="Nature">
        <title>The tomato genome sequence provides insights into fleshy fruit evolution.</title>
        <authorList>
            <consortium name="Tomato Genome Consortium"/>
        </authorList>
    </citation>
    <scope>NUCLEOTIDE SEQUENCE [LARGE SCALE GENOMIC DNA]</scope>
    <source>
        <strain evidence="6">cv. Heinz 1706</strain>
    </source>
</reference>